<dbReference type="AlphaFoldDB" id="A0A812VRL9"/>
<gene>
    <name evidence="12" type="primary">TUL1</name>
    <name evidence="12" type="ORF">SPIL2461_LOCUS17270</name>
</gene>
<name>A0A812VRL9_SYMPI</name>
<comment type="pathway">
    <text evidence="3">Protein modification; protein ubiquitination.</text>
</comment>
<proteinExistence type="predicted"/>
<evidence type="ECO:0000256" key="1">
    <source>
        <dbReference type="ARBA" id="ARBA00000900"/>
    </source>
</evidence>
<evidence type="ECO:0000256" key="8">
    <source>
        <dbReference type="ARBA" id="ARBA00022989"/>
    </source>
</evidence>
<feature type="domain" description="SWEET-like" evidence="11">
    <location>
        <begin position="1"/>
        <end position="57"/>
    </location>
</feature>
<keyword evidence="5" id="KW-0808">Transferase</keyword>
<evidence type="ECO:0000256" key="10">
    <source>
        <dbReference type="SAM" id="Phobius"/>
    </source>
</evidence>
<dbReference type="GO" id="GO:0061630">
    <property type="term" value="F:ubiquitin protein ligase activity"/>
    <property type="evidence" value="ECO:0007669"/>
    <property type="project" value="UniProtKB-EC"/>
</dbReference>
<dbReference type="Pfam" id="PF11145">
    <property type="entry name" value="DUF2921"/>
    <property type="match status" value="1"/>
</dbReference>
<evidence type="ECO:0000256" key="4">
    <source>
        <dbReference type="ARBA" id="ARBA00012483"/>
    </source>
</evidence>
<dbReference type="GO" id="GO:0012505">
    <property type="term" value="C:endomembrane system"/>
    <property type="evidence" value="ECO:0007669"/>
    <property type="project" value="UniProtKB-SubCell"/>
</dbReference>
<keyword evidence="7" id="KW-0833">Ubl conjugation pathway</keyword>
<dbReference type="EC" id="2.3.2.27" evidence="4"/>
<accession>A0A812VRL9</accession>
<evidence type="ECO:0000259" key="11">
    <source>
        <dbReference type="Pfam" id="PF11145"/>
    </source>
</evidence>
<dbReference type="EMBL" id="CAJNIZ010043063">
    <property type="protein sequence ID" value="CAE7648596.1"/>
    <property type="molecule type" value="Genomic_DNA"/>
</dbReference>
<evidence type="ECO:0000256" key="9">
    <source>
        <dbReference type="ARBA" id="ARBA00023136"/>
    </source>
</evidence>
<evidence type="ECO:0000313" key="12">
    <source>
        <dbReference type="EMBL" id="CAE7648596.1"/>
    </source>
</evidence>
<protein>
    <recommendedName>
        <fullName evidence="4">RING-type E3 ubiquitin transferase</fullName>
        <ecNumber evidence="4">2.3.2.27</ecNumber>
    </recommendedName>
</protein>
<reference evidence="12" key="1">
    <citation type="submission" date="2021-02" db="EMBL/GenBank/DDBJ databases">
        <authorList>
            <person name="Dougan E. K."/>
            <person name="Rhodes N."/>
            <person name="Thang M."/>
            <person name="Chan C."/>
        </authorList>
    </citation>
    <scope>NUCLEOTIDE SEQUENCE</scope>
</reference>
<dbReference type="InterPro" id="IPR021319">
    <property type="entry name" value="DUF2921"/>
</dbReference>
<sequence>ALTDAYDSFLHLCLGLSSQYLFNSMSMVALFKFLLCSFLEARYLLIILRHRRHEAFAE</sequence>
<keyword evidence="8 10" id="KW-1133">Transmembrane helix</keyword>
<comment type="subcellular location">
    <subcellularLocation>
        <location evidence="2">Endomembrane system</location>
        <topology evidence="2">Multi-pass membrane protein</topology>
    </subcellularLocation>
</comment>
<keyword evidence="13" id="KW-1185">Reference proteome</keyword>
<evidence type="ECO:0000256" key="6">
    <source>
        <dbReference type="ARBA" id="ARBA00022692"/>
    </source>
</evidence>
<feature type="non-terminal residue" evidence="12">
    <location>
        <position position="1"/>
    </location>
</feature>
<evidence type="ECO:0000256" key="7">
    <source>
        <dbReference type="ARBA" id="ARBA00022786"/>
    </source>
</evidence>
<evidence type="ECO:0000256" key="3">
    <source>
        <dbReference type="ARBA" id="ARBA00004906"/>
    </source>
</evidence>
<dbReference type="Proteomes" id="UP000649617">
    <property type="component" value="Unassembled WGS sequence"/>
</dbReference>
<feature type="non-terminal residue" evidence="12">
    <location>
        <position position="58"/>
    </location>
</feature>
<evidence type="ECO:0000256" key="2">
    <source>
        <dbReference type="ARBA" id="ARBA00004127"/>
    </source>
</evidence>
<feature type="transmembrane region" description="Helical" evidence="10">
    <location>
        <begin position="20"/>
        <end position="45"/>
    </location>
</feature>
<comment type="caution">
    <text evidence="12">The sequence shown here is derived from an EMBL/GenBank/DDBJ whole genome shotgun (WGS) entry which is preliminary data.</text>
</comment>
<comment type="catalytic activity">
    <reaction evidence="1">
        <text>S-ubiquitinyl-[E2 ubiquitin-conjugating enzyme]-L-cysteine + [acceptor protein]-L-lysine = [E2 ubiquitin-conjugating enzyme]-L-cysteine + N(6)-ubiquitinyl-[acceptor protein]-L-lysine.</text>
        <dbReference type="EC" id="2.3.2.27"/>
    </reaction>
</comment>
<evidence type="ECO:0000313" key="13">
    <source>
        <dbReference type="Proteomes" id="UP000649617"/>
    </source>
</evidence>
<organism evidence="12 13">
    <name type="scientific">Symbiodinium pilosum</name>
    <name type="common">Dinoflagellate</name>
    <dbReference type="NCBI Taxonomy" id="2952"/>
    <lineage>
        <taxon>Eukaryota</taxon>
        <taxon>Sar</taxon>
        <taxon>Alveolata</taxon>
        <taxon>Dinophyceae</taxon>
        <taxon>Suessiales</taxon>
        <taxon>Symbiodiniaceae</taxon>
        <taxon>Symbiodinium</taxon>
    </lineage>
</organism>
<keyword evidence="6 10" id="KW-0812">Transmembrane</keyword>
<evidence type="ECO:0000256" key="5">
    <source>
        <dbReference type="ARBA" id="ARBA00022679"/>
    </source>
</evidence>
<keyword evidence="9 10" id="KW-0472">Membrane</keyword>